<reference evidence="2" key="1">
    <citation type="submission" date="2016-10" db="EMBL/GenBank/DDBJ databases">
        <authorList>
            <person name="Varghese N."/>
            <person name="Submissions S."/>
        </authorList>
    </citation>
    <scope>NUCLEOTIDE SEQUENCE [LARGE SCALE GENOMIC DNA]</scope>
    <source>
        <strain evidence="2">CGMCC 1.10119</strain>
    </source>
</reference>
<name>A0A1G9TYS4_9EURY</name>
<evidence type="ECO:0000313" key="1">
    <source>
        <dbReference type="EMBL" id="SDM52816.1"/>
    </source>
</evidence>
<organism evidence="1 2">
    <name type="scientific">Halogranum gelatinilyticum</name>
    <dbReference type="NCBI Taxonomy" id="660521"/>
    <lineage>
        <taxon>Archaea</taxon>
        <taxon>Methanobacteriati</taxon>
        <taxon>Methanobacteriota</taxon>
        <taxon>Stenosarchaea group</taxon>
        <taxon>Halobacteria</taxon>
        <taxon>Halobacteriales</taxon>
        <taxon>Haloferacaceae</taxon>
    </lineage>
</organism>
<dbReference type="InterPro" id="IPR019058">
    <property type="entry name" value="Restrct_endonuc_II_HaeII"/>
</dbReference>
<protein>
    <submittedName>
        <fullName evidence="1">HaeII restriction endonuclease</fullName>
    </submittedName>
</protein>
<keyword evidence="1" id="KW-0378">Hydrolase</keyword>
<gene>
    <name evidence="1" type="ORF">SAMN04487949_1969</name>
</gene>
<dbReference type="RefSeq" id="WP_170830602.1">
    <property type="nucleotide sequence ID" value="NZ_FNHL01000002.1"/>
</dbReference>
<accession>A0A1G9TYS4</accession>
<dbReference type="OrthoDB" id="346090at2157"/>
<proteinExistence type="predicted"/>
<keyword evidence="1" id="KW-0255">Endonuclease</keyword>
<dbReference type="GO" id="GO:0004519">
    <property type="term" value="F:endonuclease activity"/>
    <property type="evidence" value="ECO:0007669"/>
    <property type="project" value="UniProtKB-KW"/>
</dbReference>
<keyword evidence="1" id="KW-0540">Nuclease</keyword>
<dbReference type="Proteomes" id="UP000199451">
    <property type="component" value="Unassembled WGS sequence"/>
</dbReference>
<dbReference type="Pfam" id="PF09554">
    <property type="entry name" value="RE_HaeII"/>
    <property type="match status" value="1"/>
</dbReference>
<dbReference type="EMBL" id="FNHL01000002">
    <property type="protein sequence ID" value="SDM52816.1"/>
    <property type="molecule type" value="Genomic_DNA"/>
</dbReference>
<dbReference type="AlphaFoldDB" id="A0A1G9TYS4"/>
<keyword evidence="2" id="KW-1185">Reference proteome</keyword>
<evidence type="ECO:0000313" key="2">
    <source>
        <dbReference type="Proteomes" id="UP000199451"/>
    </source>
</evidence>
<sequence>MSEQAAKAELDSLISDARFRCYRPIRVAEVLYKSRTQSDITITNPESYRVASNNWRDEMSRRLTGKGSTSSQSYQKDFSNLISADKLQTLDDVNSANDGIVENYIYRQLKSKKWNGLIAAQEYVTSTAVDEFSFSEYMGLTKESGLEEDAMLEIAVYALFKAITRELDAKATLELGNPNDEILHEFDSFVHTFLGLSPGETSFETLVDIHRAGKGTYAADKGIDIGTNFGTMVQVKHISLNEKKAKEIEDTAYVNRVVVVCREAERDVIRNVTDQLGYERVSGIVTIEELNGWYDRAFETFQSAVGSKILSDLRRAFKKEFQSGDWRVPNVDELLDERGYDESQLTGIWSDSS</sequence>